<comment type="caution">
    <text evidence="2">The sequence shown here is derived from an EMBL/GenBank/DDBJ whole genome shotgun (WGS) entry which is preliminary data.</text>
</comment>
<evidence type="ECO:0000256" key="1">
    <source>
        <dbReference type="SAM" id="SignalP"/>
    </source>
</evidence>
<feature type="chain" id="PRO_5045302643" evidence="1">
    <location>
        <begin position="20"/>
        <end position="144"/>
    </location>
</feature>
<keyword evidence="1" id="KW-0732">Signal</keyword>
<dbReference type="Proteomes" id="UP000649799">
    <property type="component" value="Unassembled WGS sequence"/>
</dbReference>
<evidence type="ECO:0000313" key="2">
    <source>
        <dbReference type="EMBL" id="NHE58419.1"/>
    </source>
</evidence>
<reference evidence="2 3" key="1">
    <citation type="submission" date="2020-03" db="EMBL/GenBank/DDBJ databases">
        <title>Cyclobacterium plantarum sp. nov., a marine bacterium isolated from a coastal-marine wetland.</title>
        <authorList>
            <person name="Sanchez-Porro C."/>
            <person name="Ventosa A."/>
            <person name="Amoozegar M."/>
        </authorList>
    </citation>
    <scope>NUCLEOTIDE SEQUENCE [LARGE SCALE GENOMIC DNA]</scope>
    <source>
        <strain evidence="2 3">GBPx2</strain>
    </source>
</reference>
<dbReference type="Gene3D" id="2.40.50.870">
    <property type="entry name" value="Protein of unknown function (DUF3299)"/>
    <property type="match status" value="1"/>
</dbReference>
<evidence type="ECO:0000313" key="3">
    <source>
        <dbReference type="Proteomes" id="UP000649799"/>
    </source>
</evidence>
<accession>A0ABX0H9R2</accession>
<gene>
    <name evidence="2" type="ORF">G9Q97_16545</name>
</gene>
<proteinExistence type="predicted"/>
<keyword evidence="3" id="KW-1185">Reference proteome</keyword>
<protein>
    <submittedName>
        <fullName evidence="2">DUF3299 domain-containing protein</fullName>
    </submittedName>
</protein>
<feature type="signal peptide" evidence="1">
    <location>
        <begin position="1"/>
        <end position="19"/>
    </location>
</feature>
<dbReference type="RefSeq" id="WP_166148793.1">
    <property type="nucleotide sequence ID" value="NZ_JAANYN010000007.1"/>
</dbReference>
<organism evidence="2 3">
    <name type="scientific">Cyclobacterium plantarum</name>
    <dbReference type="NCBI Taxonomy" id="2716263"/>
    <lineage>
        <taxon>Bacteria</taxon>
        <taxon>Pseudomonadati</taxon>
        <taxon>Bacteroidota</taxon>
        <taxon>Cytophagia</taxon>
        <taxon>Cytophagales</taxon>
        <taxon>Cyclobacteriaceae</taxon>
        <taxon>Cyclobacterium</taxon>
    </lineage>
</organism>
<name>A0ABX0H9R2_9BACT</name>
<dbReference type="EMBL" id="JAANYN010000007">
    <property type="protein sequence ID" value="NHE58419.1"/>
    <property type="molecule type" value="Genomic_DNA"/>
</dbReference>
<sequence>MLRISFFSLLLLLSLPSFSQTRITWDRLSDVTFTDRYSKELDAYYYFPNFGPSVLALNNKEVIIKGYLLEIDAGNDIYVLSANPFAACFFCGGAGPESIIELKVSKDHSRFKMDEVLTFRGKLKLNAVDLYQCNYILENARVYQ</sequence>